<dbReference type="RefSeq" id="WP_145274872.1">
    <property type="nucleotide sequence ID" value="NZ_CP036272.1"/>
</dbReference>
<name>A0A517SYB5_9BACT</name>
<evidence type="ECO:0000256" key="4">
    <source>
        <dbReference type="SAM" id="MobiDB-lite"/>
    </source>
</evidence>
<keyword evidence="8" id="KW-1185">Reference proteome</keyword>
<dbReference type="Gene3D" id="2.60.130.10">
    <property type="entry name" value="Aromatic compound dioxygenase"/>
    <property type="match status" value="1"/>
</dbReference>
<dbReference type="InterPro" id="IPR050770">
    <property type="entry name" value="Intradiol_RC_Dioxygenase"/>
</dbReference>
<dbReference type="AlphaFoldDB" id="A0A517SYB5"/>
<evidence type="ECO:0000313" key="7">
    <source>
        <dbReference type="EMBL" id="QDT61136.1"/>
    </source>
</evidence>
<dbReference type="SUPFAM" id="SSF49482">
    <property type="entry name" value="Aromatic compound dioxygenase"/>
    <property type="match status" value="1"/>
</dbReference>
<evidence type="ECO:0000259" key="6">
    <source>
        <dbReference type="Pfam" id="PF00775"/>
    </source>
</evidence>
<evidence type="ECO:0000256" key="3">
    <source>
        <dbReference type="ARBA" id="ARBA00023002"/>
    </source>
</evidence>
<evidence type="ECO:0000313" key="8">
    <source>
        <dbReference type="Proteomes" id="UP000315003"/>
    </source>
</evidence>
<keyword evidence="3 7" id="KW-0560">Oxidoreductase</keyword>
<dbReference type="PROSITE" id="PS51318">
    <property type="entry name" value="TAT"/>
    <property type="match status" value="1"/>
</dbReference>
<accession>A0A517SYB5</accession>
<evidence type="ECO:0000256" key="5">
    <source>
        <dbReference type="SAM" id="SignalP"/>
    </source>
</evidence>
<feature type="chain" id="PRO_5021998698" evidence="5">
    <location>
        <begin position="22"/>
        <end position="245"/>
    </location>
</feature>
<gene>
    <name evidence="7" type="primary">pcaH</name>
    <name evidence="7" type="ORF">SV7mr_36670</name>
</gene>
<comment type="similarity">
    <text evidence="1">Belongs to the intradiol ring-cleavage dioxygenase family.</text>
</comment>
<feature type="signal peptide" evidence="5">
    <location>
        <begin position="1"/>
        <end position="21"/>
    </location>
</feature>
<dbReference type="InterPro" id="IPR039387">
    <property type="entry name" value="3_4-PCD"/>
</dbReference>
<dbReference type="InterPro" id="IPR000627">
    <property type="entry name" value="Intradiol_dOase_C"/>
</dbReference>
<keyword evidence="2 7" id="KW-0223">Dioxygenase</keyword>
<sequence precursor="true">MSNFKSILTRRQLLQTGSTCAAAGLAAPGVFAEMLETPRFTEGPFYPDKLPLDTDNDLLIINESLTPAVGEITHISGRVLNSSGNPIRNAFVEIWQVDNNAVYLHSGDKKNRANQDKNFQGYGRFLTDAKGHYYFRTIKPVPYPGRTPHIHVGVSVNGHRILTTQLFIKGHELNAKDGVLRSVRDPKAVESVMGDFKPIKDSKLGELSVDFDMVVGKTAFEGDDGKLRGGIGRPEIRRRRRPTQG</sequence>
<feature type="compositionally biased region" description="Basic residues" evidence="4">
    <location>
        <begin position="236"/>
        <end position="245"/>
    </location>
</feature>
<feature type="region of interest" description="Disordered" evidence="4">
    <location>
        <begin position="222"/>
        <end position="245"/>
    </location>
</feature>
<protein>
    <submittedName>
        <fullName evidence="7">Protocatechuate 3,4-dioxygenase beta chain</fullName>
        <ecNumber evidence="7">1.13.11.3</ecNumber>
    </submittedName>
</protein>
<proteinExistence type="inferred from homology"/>
<evidence type="ECO:0000256" key="2">
    <source>
        <dbReference type="ARBA" id="ARBA00022964"/>
    </source>
</evidence>
<reference evidence="7 8" key="1">
    <citation type="submission" date="2019-02" db="EMBL/GenBank/DDBJ databases">
        <title>Deep-cultivation of Planctomycetes and their phenomic and genomic characterization uncovers novel biology.</title>
        <authorList>
            <person name="Wiegand S."/>
            <person name="Jogler M."/>
            <person name="Boedeker C."/>
            <person name="Pinto D."/>
            <person name="Vollmers J."/>
            <person name="Rivas-Marin E."/>
            <person name="Kohn T."/>
            <person name="Peeters S.H."/>
            <person name="Heuer A."/>
            <person name="Rast P."/>
            <person name="Oberbeckmann S."/>
            <person name="Bunk B."/>
            <person name="Jeske O."/>
            <person name="Meyerdierks A."/>
            <person name="Storesund J.E."/>
            <person name="Kallscheuer N."/>
            <person name="Luecker S."/>
            <person name="Lage O.M."/>
            <person name="Pohl T."/>
            <person name="Merkel B.J."/>
            <person name="Hornburger P."/>
            <person name="Mueller R.-W."/>
            <person name="Bruemmer F."/>
            <person name="Labrenz M."/>
            <person name="Spormann A.M."/>
            <person name="Op den Camp H."/>
            <person name="Overmann J."/>
            <person name="Amann R."/>
            <person name="Jetten M.S.M."/>
            <person name="Mascher T."/>
            <person name="Medema M.H."/>
            <person name="Devos D.P."/>
            <person name="Kaster A.-K."/>
            <person name="Ovreas L."/>
            <person name="Rohde M."/>
            <person name="Galperin M.Y."/>
            <person name="Jogler C."/>
        </authorList>
    </citation>
    <scope>NUCLEOTIDE SEQUENCE [LARGE SCALE GENOMIC DNA]</scope>
    <source>
        <strain evidence="7 8">SV_7m_r</strain>
    </source>
</reference>
<dbReference type="OrthoDB" id="9800887at2"/>
<dbReference type="Proteomes" id="UP000315003">
    <property type="component" value="Chromosome"/>
</dbReference>
<dbReference type="GO" id="GO:0018578">
    <property type="term" value="F:protocatechuate 3,4-dioxygenase activity"/>
    <property type="evidence" value="ECO:0007669"/>
    <property type="project" value="UniProtKB-EC"/>
</dbReference>
<dbReference type="Pfam" id="PF00775">
    <property type="entry name" value="Dioxygenase_C"/>
    <property type="match status" value="1"/>
</dbReference>
<organism evidence="7 8">
    <name type="scientific">Stieleria bergensis</name>
    <dbReference type="NCBI Taxonomy" id="2528025"/>
    <lineage>
        <taxon>Bacteria</taxon>
        <taxon>Pseudomonadati</taxon>
        <taxon>Planctomycetota</taxon>
        <taxon>Planctomycetia</taxon>
        <taxon>Pirellulales</taxon>
        <taxon>Pirellulaceae</taxon>
        <taxon>Stieleria</taxon>
    </lineage>
</organism>
<dbReference type="InterPro" id="IPR015889">
    <property type="entry name" value="Intradiol_dOase_core"/>
</dbReference>
<dbReference type="PANTHER" id="PTHR33711">
    <property type="entry name" value="DIOXYGENASE, PUTATIVE (AFU_ORTHOLOGUE AFUA_2G02910)-RELATED"/>
    <property type="match status" value="1"/>
</dbReference>
<evidence type="ECO:0000256" key="1">
    <source>
        <dbReference type="ARBA" id="ARBA00007825"/>
    </source>
</evidence>
<dbReference type="InterPro" id="IPR006311">
    <property type="entry name" value="TAT_signal"/>
</dbReference>
<keyword evidence="5" id="KW-0732">Signal</keyword>
<dbReference type="GO" id="GO:0008199">
    <property type="term" value="F:ferric iron binding"/>
    <property type="evidence" value="ECO:0007669"/>
    <property type="project" value="InterPro"/>
</dbReference>
<dbReference type="CDD" id="cd03459">
    <property type="entry name" value="3_4-PCD"/>
    <property type="match status" value="1"/>
</dbReference>
<dbReference type="EMBL" id="CP036272">
    <property type="protein sequence ID" value="QDT61136.1"/>
    <property type="molecule type" value="Genomic_DNA"/>
</dbReference>
<dbReference type="EC" id="1.13.11.3" evidence="7"/>
<feature type="domain" description="Intradiol ring-cleavage dioxygenases" evidence="6">
    <location>
        <begin position="42"/>
        <end position="214"/>
    </location>
</feature>
<dbReference type="PANTHER" id="PTHR33711:SF9">
    <property type="entry name" value="PROTOCATECHUATE 3,4-DIOXYGENASE ALPHA CHAIN"/>
    <property type="match status" value="1"/>
</dbReference>